<evidence type="ECO:0000256" key="1">
    <source>
        <dbReference type="ARBA" id="ARBA00022448"/>
    </source>
</evidence>
<keyword evidence="2" id="KW-0547">Nucleotide-binding</keyword>
<dbReference type="PANTHER" id="PTHR43553:SF3">
    <property type="entry name" value="ABC TRANSPORTER ATP-BINDING PROTEIN MODF"/>
    <property type="match status" value="1"/>
</dbReference>
<dbReference type="GO" id="GO:0016887">
    <property type="term" value="F:ATP hydrolysis activity"/>
    <property type="evidence" value="ECO:0007669"/>
    <property type="project" value="InterPro"/>
</dbReference>
<proteinExistence type="predicted"/>
<dbReference type="RefSeq" id="WP_129833652.1">
    <property type="nucleotide sequence ID" value="NZ_CP035704.1"/>
</dbReference>
<dbReference type="AlphaFoldDB" id="A0A411HKI0"/>
<evidence type="ECO:0000256" key="3">
    <source>
        <dbReference type="ARBA" id="ARBA00022840"/>
    </source>
</evidence>
<protein>
    <submittedName>
        <fullName evidence="5">ATP-binding cassette domain-containing protein</fullName>
    </submittedName>
</protein>
<evidence type="ECO:0000256" key="2">
    <source>
        <dbReference type="ARBA" id="ARBA00022741"/>
    </source>
</evidence>
<dbReference type="PROSITE" id="PS50893">
    <property type="entry name" value="ABC_TRANSPORTER_2"/>
    <property type="match status" value="1"/>
</dbReference>
<dbReference type="GO" id="GO:0042626">
    <property type="term" value="F:ATPase-coupled transmembrane transporter activity"/>
    <property type="evidence" value="ECO:0007669"/>
    <property type="project" value="TreeGrafter"/>
</dbReference>
<dbReference type="InterPro" id="IPR050095">
    <property type="entry name" value="ECF_ABC_transporter_ATP-bd"/>
</dbReference>
<evidence type="ECO:0000313" key="6">
    <source>
        <dbReference type="Proteomes" id="UP000291562"/>
    </source>
</evidence>
<keyword evidence="3 5" id="KW-0067">ATP-binding</keyword>
<gene>
    <name evidence="5" type="ORF">ELE36_12140</name>
</gene>
<sequence length="271" mass="29626">MSSHQTILELDDASVMRDGRYILDGLTLAIHCGEHTAIIGANGSGKSTLMKLLTLQHYPLAHVDGTPSVRVFGRERWDVFALRRQLGIVSSDMHLALLDAHAVNHLSALDIVLSGFFASLGYFEQAQIDDSMRERAYAALNNVGALALAQKSLDCMSTGEARRVLIARALVHEPQALILDEPTTGLDLVARFGFMQIVRNLARQGRTVILVTHHFDEVIPEIQRVILLRHGRIAADGAKAEVLQSASVSAAFEHAITLHESHGYYHAQLGG</sequence>
<organism evidence="5 6">
    <name type="scientific">Pseudolysobacter antarcticus</name>
    <dbReference type="NCBI Taxonomy" id="2511995"/>
    <lineage>
        <taxon>Bacteria</taxon>
        <taxon>Pseudomonadati</taxon>
        <taxon>Pseudomonadota</taxon>
        <taxon>Gammaproteobacteria</taxon>
        <taxon>Lysobacterales</taxon>
        <taxon>Rhodanobacteraceae</taxon>
        <taxon>Pseudolysobacter</taxon>
    </lineage>
</organism>
<dbReference type="GO" id="GO:0005524">
    <property type="term" value="F:ATP binding"/>
    <property type="evidence" value="ECO:0007669"/>
    <property type="project" value="UniProtKB-KW"/>
</dbReference>
<dbReference type="SMART" id="SM00382">
    <property type="entry name" value="AAA"/>
    <property type="match status" value="1"/>
</dbReference>
<dbReference type="OrthoDB" id="9805029at2"/>
<dbReference type="GO" id="GO:0043190">
    <property type="term" value="C:ATP-binding cassette (ABC) transporter complex"/>
    <property type="evidence" value="ECO:0007669"/>
    <property type="project" value="TreeGrafter"/>
</dbReference>
<dbReference type="InterPro" id="IPR003593">
    <property type="entry name" value="AAA+_ATPase"/>
</dbReference>
<dbReference type="SUPFAM" id="SSF52540">
    <property type="entry name" value="P-loop containing nucleoside triphosphate hydrolases"/>
    <property type="match status" value="1"/>
</dbReference>
<reference evidence="5 6" key="1">
    <citation type="submission" date="2019-01" db="EMBL/GenBank/DDBJ databases">
        <title>Pseudolysobacter antarctica gen. nov., sp. nov., isolated from Fildes Peninsula, Antarctica.</title>
        <authorList>
            <person name="Wei Z."/>
            <person name="Peng F."/>
        </authorList>
    </citation>
    <scope>NUCLEOTIDE SEQUENCE [LARGE SCALE GENOMIC DNA]</scope>
    <source>
        <strain evidence="5 6">AQ6-296</strain>
    </source>
</reference>
<accession>A0A411HKI0</accession>
<dbReference type="Pfam" id="PF00005">
    <property type="entry name" value="ABC_tran"/>
    <property type="match status" value="1"/>
</dbReference>
<keyword evidence="1" id="KW-0813">Transport</keyword>
<keyword evidence="6" id="KW-1185">Reference proteome</keyword>
<dbReference type="Gene3D" id="3.40.50.300">
    <property type="entry name" value="P-loop containing nucleotide triphosphate hydrolases"/>
    <property type="match status" value="1"/>
</dbReference>
<dbReference type="PANTHER" id="PTHR43553">
    <property type="entry name" value="HEAVY METAL TRANSPORTER"/>
    <property type="match status" value="1"/>
</dbReference>
<evidence type="ECO:0000259" key="4">
    <source>
        <dbReference type="PROSITE" id="PS50893"/>
    </source>
</evidence>
<feature type="domain" description="ABC transporter" evidence="4">
    <location>
        <begin position="8"/>
        <end position="255"/>
    </location>
</feature>
<dbReference type="InterPro" id="IPR027417">
    <property type="entry name" value="P-loop_NTPase"/>
</dbReference>
<name>A0A411HKI0_9GAMM</name>
<evidence type="ECO:0000313" key="5">
    <source>
        <dbReference type="EMBL" id="QBB71039.1"/>
    </source>
</evidence>
<dbReference type="Proteomes" id="UP000291562">
    <property type="component" value="Chromosome"/>
</dbReference>
<dbReference type="InterPro" id="IPR003439">
    <property type="entry name" value="ABC_transporter-like_ATP-bd"/>
</dbReference>
<dbReference type="EMBL" id="CP035704">
    <property type="protein sequence ID" value="QBB71039.1"/>
    <property type="molecule type" value="Genomic_DNA"/>
</dbReference>
<dbReference type="KEGG" id="xbc:ELE36_12140"/>